<dbReference type="AlphaFoldDB" id="A0A068NRV8"/>
<evidence type="ECO:0000259" key="1">
    <source>
        <dbReference type="Pfam" id="PF05685"/>
    </source>
</evidence>
<dbReference type="Proteomes" id="UP000027982">
    <property type="component" value="Chromosome"/>
</dbReference>
<dbReference type="KEGG" id="fgi:OP10G_2925"/>
<dbReference type="EMBL" id="CP007139">
    <property type="protein sequence ID" value="AIE86293.1"/>
    <property type="molecule type" value="Genomic_DNA"/>
</dbReference>
<dbReference type="InterPro" id="IPR012296">
    <property type="entry name" value="Nuclease_put_TT1808"/>
</dbReference>
<dbReference type="InterPro" id="IPR011335">
    <property type="entry name" value="Restrct_endonuc-II-like"/>
</dbReference>
<dbReference type="CDD" id="cd06260">
    <property type="entry name" value="DUF820-like"/>
    <property type="match status" value="1"/>
</dbReference>
<proteinExistence type="predicted"/>
<dbReference type="RefSeq" id="WP_227624932.1">
    <property type="nucleotide sequence ID" value="NZ_CP007139.1"/>
</dbReference>
<feature type="domain" description="Putative restriction endonuclease" evidence="1">
    <location>
        <begin position="15"/>
        <end position="149"/>
    </location>
</feature>
<dbReference type="SUPFAM" id="SSF52980">
    <property type="entry name" value="Restriction endonuclease-like"/>
    <property type="match status" value="1"/>
</dbReference>
<reference evidence="2 3" key="1">
    <citation type="journal article" date="2014" name="PLoS ONE">
        <title>The first complete genome sequence of the class fimbriimonadia in the phylum armatimonadetes.</title>
        <authorList>
            <person name="Hu Z.Y."/>
            <person name="Wang Y.Z."/>
            <person name="Im W.T."/>
            <person name="Wang S.Y."/>
            <person name="Zhao G.P."/>
            <person name="Zheng H.J."/>
            <person name="Quan Z.X."/>
        </authorList>
    </citation>
    <scope>NUCLEOTIDE SEQUENCE [LARGE SCALE GENOMIC DNA]</scope>
    <source>
        <strain evidence="2">Gsoil 348</strain>
    </source>
</reference>
<dbReference type="Pfam" id="PF05685">
    <property type="entry name" value="Uma2"/>
    <property type="match status" value="1"/>
</dbReference>
<sequence length="169" mass="18839">MMGAANPVELLERLMLADQFGVKLEIVQGNPTWEFFPGPIHQGTVGDIHRSVRPRSDCEQNYFFALSDAYVQFKDGSVKRPDLMVFCEKPELTRQALTVIPEAVVEVLSPGTEKKDLDVGPPFYLSQGVKDVVVVNPETHVVYHIRKDGARRLEGPVTIQLECGCELDA</sequence>
<dbReference type="HOGENOM" id="CLU_1568416_0_0_0"/>
<evidence type="ECO:0000313" key="3">
    <source>
        <dbReference type="Proteomes" id="UP000027982"/>
    </source>
</evidence>
<dbReference type="Gene3D" id="3.90.1570.10">
    <property type="entry name" value="tt1808, chain A"/>
    <property type="match status" value="1"/>
</dbReference>
<organism evidence="2 3">
    <name type="scientific">Fimbriimonas ginsengisoli Gsoil 348</name>
    <dbReference type="NCBI Taxonomy" id="661478"/>
    <lineage>
        <taxon>Bacteria</taxon>
        <taxon>Bacillati</taxon>
        <taxon>Armatimonadota</taxon>
        <taxon>Fimbriimonadia</taxon>
        <taxon>Fimbriimonadales</taxon>
        <taxon>Fimbriimonadaceae</taxon>
        <taxon>Fimbriimonas</taxon>
    </lineage>
</organism>
<dbReference type="InterPro" id="IPR008538">
    <property type="entry name" value="Uma2"/>
</dbReference>
<evidence type="ECO:0000313" key="2">
    <source>
        <dbReference type="EMBL" id="AIE86293.1"/>
    </source>
</evidence>
<gene>
    <name evidence="2" type="ORF">OP10G_2925</name>
</gene>
<protein>
    <recommendedName>
        <fullName evidence="1">Putative restriction endonuclease domain-containing protein</fullName>
    </recommendedName>
</protein>
<name>A0A068NRV8_FIMGI</name>
<keyword evidence="3" id="KW-1185">Reference proteome</keyword>
<accession>A0A068NRV8</accession>
<dbReference type="STRING" id="661478.OP10G_2925"/>
<dbReference type="eggNOG" id="COG4636">
    <property type="taxonomic scope" value="Bacteria"/>
</dbReference>